<feature type="domain" description="PPM-type phosphatase" evidence="2">
    <location>
        <begin position="43"/>
        <end position="238"/>
    </location>
</feature>
<dbReference type="RefSeq" id="WP_136562648.1">
    <property type="nucleotide sequence ID" value="NZ_BAABLS010000010.1"/>
</dbReference>
<dbReference type="Pfam" id="PF07228">
    <property type="entry name" value="SpoIIE"/>
    <property type="match status" value="1"/>
</dbReference>
<dbReference type="AlphaFoldDB" id="A0A4S8N9Z4"/>
<evidence type="ECO:0000313" key="3">
    <source>
        <dbReference type="EMBL" id="THV13187.1"/>
    </source>
</evidence>
<dbReference type="InterPro" id="IPR001932">
    <property type="entry name" value="PPM-type_phosphatase-like_dom"/>
</dbReference>
<comment type="caution">
    <text evidence="3">The sequence shown here is derived from an EMBL/GenBank/DDBJ whole genome shotgun (WGS) entry which is preliminary data.</text>
</comment>
<name>A0A4S8N9Z4_9ACTN</name>
<dbReference type="PANTHER" id="PTHR43156:SF2">
    <property type="entry name" value="STAGE II SPORULATION PROTEIN E"/>
    <property type="match status" value="1"/>
</dbReference>
<keyword evidence="4" id="KW-1185">Reference proteome</keyword>
<dbReference type="PANTHER" id="PTHR43156">
    <property type="entry name" value="STAGE II SPORULATION PROTEIN E-RELATED"/>
    <property type="match status" value="1"/>
</dbReference>
<dbReference type="SMART" id="SM00331">
    <property type="entry name" value="PP2C_SIG"/>
    <property type="match status" value="1"/>
</dbReference>
<dbReference type="Gene3D" id="3.60.40.10">
    <property type="entry name" value="PPM-type phosphatase domain"/>
    <property type="match status" value="1"/>
</dbReference>
<evidence type="ECO:0000256" key="1">
    <source>
        <dbReference type="ARBA" id="ARBA00022801"/>
    </source>
</evidence>
<dbReference type="Proteomes" id="UP000307087">
    <property type="component" value="Unassembled WGS sequence"/>
</dbReference>
<dbReference type="InterPro" id="IPR052016">
    <property type="entry name" value="Bact_Sigma-Reg"/>
</dbReference>
<dbReference type="EMBL" id="STGW01000005">
    <property type="protein sequence ID" value="THV13187.1"/>
    <property type="molecule type" value="Genomic_DNA"/>
</dbReference>
<dbReference type="OrthoDB" id="4935951at2"/>
<keyword evidence="1" id="KW-0378">Hydrolase</keyword>
<dbReference type="InterPro" id="IPR036457">
    <property type="entry name" value="PPM-type-like_dom_sf"/>
</dbReference>
<evidence type="ECO:0000259" key="2">
    <source>
        <dbReference type="SMART" id="SM00331"/>
    </source>
</evidence>
<dbReference type="SUPFAM" id="SSF81606">
    <property type="entry name" value="PP2C-like"/>
    <property type="match status" value="1"/>
</dbReference>
<accession>A0A4S8N9Z4</accession>
<proteinExistence type="predicted"/>
<reference evidence="3 4" key="1">
    <citation type="journal article" date="2009" name="Int. J. Syst. Evol. Microbiol.">
        <title>Nocardioides caeni sp. nov., isolated from wastewater.</title>
        <authorList>
            <person name="Yoon J.H."/>
            <person name="Kang S.J."/>
            <person name="Park S."/>
            <person name="Kim W."/>
            <person name="Oh T.K."/>
        </authorList>
    </citation>
    <scope>NUCLEOTIDE SEQUENCE [LARGE SCALE GENOMIC DNA]</scope>
    <source>
        <strain evidence="3 4">DSM 23134</strain>
    </source>
</reference>
<dbReference type="GO" id="GO:0016791">
    <property type="term" value="F:phosphatase activity"/>
    <property type="evidence" value="ECO:0007669"/>
    <property type="project" value="TreeGrafter"/>
</dbReference>
<evidence type="ECO:0000313" key="4">
    <source>
        <dbReference type="Proteomes" id="UP000307087"/>
    </source>
</evidence>
<sequence>MQSARDERTLASLHARLQERARMPELPAGWRHESAVLAAHGVAYGGDFIVAAVDADRHLHMVLVDVCGSGEAAVPAALQFAGALQSLIGAVPPGDLLVAANAFLLRQPSDESLATAVQVEVDLDTGAYGIRSAGHPPALRWSAAAAEWLVDNARGTALGVTSTIDIVQSTGVLAPGEALMFYTDGVVESRSADIDEGVEWLRATARDAVSTSWSGACRRIVDLVARGDDDRAVLVLQRA</sequence>
<gene>
    <name evidence="3" type="ORF">E9934_09410</name>
</gene>
<protein>
    <submittedName>
        <fullName evidence="3">Serine/threonine-protein phosphatase</fullName>
    </submittedName>
</protein>
<organism evidence="3 4">
    <name type="scientific">Nocardioides caeni</name>
    <dbReference type="NCBI Taxonomy" id="574700"/>
    <lineage>
        <taxon>Bacteria</taxon>
        <taxon>Bacillati</taxon>
        <taxon>Actinomycetota</taxon>
        <taxon>Actinomycetes</taxon>
        <taxon>Propionibacteriales</taxon>
        <taxon>Nocardioidaceae</taxon>
        <taxon>Nocardioides</taxon>
    </lineage>
</organism>